<evidence type="ECO:0000313" key="2">
    <source>
        <dbReference type="EMBL" id="MFC4692907.1"/>
    </source>
</evidence>
<name>A0ABV9LG93_9ACTN</name>
<keyword evidence="1" id="KW-0472">Membrane</keyword>
<gene>
    <name evidence="2" type="ORF">ACFO3M_05845</name>
</gene>
<feature type="transmembrane region" description="Helical" evidence="1">
    <location>
        <begin position="153"/>
        <end position="174"/>
    </location>
</feature>
<keyword evidence="3" id="KW-1185">Reference proteome</keyword>
<organism evidence="2 3">
    <name type="scientific">Geodermatophilus arenarius</name>
    <dbReference type="NCBI Taxonomy" id="1137990"/>
    <lineage>
        <taxon>Bacteria</taxon>
        <taxon>Bacillati</taxon>
        <taxon>Actinomycetota</taxon>
        <taxon>Actinomycetes</taxon>
        <taxon>Geodermatophilales</taxon>
        <taxon>Geodermatophilaceae</taxon>
        <taxon>Geodermatophilus</taxon>
    </lineage>
</organism>
<dbReference type="Proteomes" id="UP001596025">
    <property type="component" value="Unassembled WGS sequence"/>
</dbReference>
<proteinExistence type="predicted"/>
<feature type="transmembrane region" description="Helical" evidence="1">
    <location>
        <begin position="76"/>
        <end position="95"/>
    </location>
</feature>
<reference evidence="3" key="1">
    <citation type="journal article" date="2019" name="Int. J. Syst. Evol. Microbiol.">
        <title>The Global Catalogue of Microorganisms (GCM) 10K type strain sequencing project: providing services to taxonomists for standard genome sequencing and annotation.</title>
        <authorList>
            <consortium name="The Broad Institute Genomics Platform"/>
            <consortium name="The Broad Institute Genome Sequencing Center for Infectious Disease"/>
            <person name="Wu L."/>
            <person name="Ma J."/>
        </authorList>
    </citation>
    <scope>NUCLEOTIDE SEQUENCE [LARGE SCALE GENOMIC DNA]</scope>
    <source>
        <strain evidence="3">CCUG 62763</strain>
    </source>
</reference>
<evidence type="ECO:0000256" key="1">
    <source>
        <dbReference type="SAM" id="Phobius"/>
    </source>
</evidence>
<comment type="caution">
    <text evidence="2">The sequence shown here is derived from an EMBL/GenBank/DDBJ whole genome shotgun (WGS) entry which is preliminary data.</text>
</comment>
<feature type="transmembrane region" description="Helical" evidence="1">
    <location>
        <begin position="206"/>
        <end position="225"/>
    </location>
</feature>
<keyword evidence="1" id="KW-1133">Transmembrane helix</keyword>
<sequence length="234" mass="23516">MTTSPLPTRPAATPEARPARSAGSLMLPIAGAALVGGSLLYVAGMVTSPPQDSQAAADYIAALGRDEGRTTLSAVLLHYGNMALALAWLAVPTLVRGRRGRIPTVVGALLSAIGLVTVAGFVLYDHWTGAIGRELDPATALGLYDAVGANSGVAVVGVLTLFGLLGPIVGYVGLARAGVTGWWLLLPAVGCLVASAVIPFSPTVHGALALVGAVPAVVVGLRMLARTRAEAAVA</sequence>
<evidence type="ECO:0008006" key="4">
    <source>
        <dbReference type="Google" id="ProtNLM"/>
    </source>
</evidence>
<feature type="transmembrane region" description="Helical" evidence="1">
    <location>
        <begin position="102"/>
        <end position="124"/>
    </location>
</feature>
<accession>A0ABV9LG93</accession>
<feature type="transmembrane region" description="Helical" evidence="1">
    <location>
        <begin position="25"/>
        <end position="43"/>
    </location>
</feature>
<dbReference type="EMBL" id="JBHSGR010000004">
    <property type="protein sequence ID" value="MFC4692907.1"/>
    <property type="molecule type" value="Genomic_DNA"/>
</dbReference>
<dbReference type="RefSeq" id="WP_387987470.1">
    <property type="nucleotide sequence ID" value="NZ_JBHSGR010000004.1"/>
</dbReference>
<evidence type="ECO:0000313" key="3">
    <source>
        <dbReference type="Proteomes" id="UP001596025"/>
    </source>
</evidence>
<feature type="transmembrane region" description="Helical" evidence="1">
    <location>
        <begin position="181"/>
        <end position="200"/>
    </location>
</feature>
<protein>
    <recommendedName>
        <fullName evidence="4">DUF4386 family protein</fullName>
    </recommendedName>
</protein>
<keyword evidence="1" id="KW-0812">Transmembrane</keyword>